<protein>
    <submittedName>
        <fullName evidence="2">Polysaccharide pyruvyl transferase family protein</fullName>
    </submittedName>
</protein>
<organism evidence="2 3">
    <name type="scientific">Pseudoalteromonas distincta</name>
    <dbReference type="NCBI Taxonomy" id="77608"/>
    <lineage>
        <taxon>Bacteria</taxon>
        <taxon>Pseudomonadati</taxon>
        <taxon>Pseudomonadota</taxon>
        <taxon>Gammaproteobacteria</taxon>
        <taxon>Alteromonadales</taxon>
        <taxon>Pseudoalteromonadaceae</taxon>
        <taxon>Pseudoalteromonas</taxon>
    </lineage>
</organism>
<evidence type="ECO:0000313" key="3">
    <source>
        <dbReference type="Proteomes" id="UP001242314"/>
    </source>
</evidence>
<keyword evidence="2" id="KW-0808">Transferase</keyword>
<evidence type="ECO:0000259" key="1">
    <source>
        <dbReference type="Pfam" id="PF04230"/>
    </source>
</evidence>
<sequence length="385" mass="43326">MSLNWSYVGPDHGQTIYPKNSSEFQRLYTGNTGNLVYYYATRCCIAFSNRKFGFGAKPEIINKIGNGLVFSLANQLGSHTDLGKRGMRLEQLDVPVVGLGLGAQIKEQTEDLSFIPQGTVDWIRQLTERSIGSSPNLTVRGDYTYSILEKLGLADKALPIGCQTNFINPNANLGKTIIDRFNSTGMKKISIAAGSPYNKDFSKLEGSLLNLAINNKGRYIVQHPMDLINVTINYSKEDFKHSFERILPFYQKLGFSEEELVESIENKFRVFVDPTQWMLEHQYSDIVIGTRIHGVQSALQAGVPAICLYIDSRTKELCEKMKIPHANARNYPQGINQGNINQIINDWNYEDYDISRVKLARQFKEFLKLNNINPSTSLTSLANAS</sequence>
<dbReference type="EMBL" id="JASGWX010000001">
    <property type="protein sequence ID" value="MDP4482828.1"/>
    <property type="molecule type" value="Genomic_DNA"/>
</dbReference>
<dbReference type="InterPro" id="IPR007345">
    <property type="entry name" value="Polysacch_pyruvyl_Trfase"/>
</dbReference>
<comment type="caution">
    <text evidence="2">The sequence shown here is derived from an EMBL/GenBank/DDBJ whole genome shotgun (WGS) entry which is preliminary data.</text>
</comment>
<proteinExistence type="predicted"/>
<gene>
    <name evidence="2" type="ORF">QDH73_02050</name>
</gene>
<name>A0ABT9GAF4_9GAMM</name>
<evidence type="ECO:0000313" key="2">
    <source>
        <dbReference type="EMBL" id="MDP4482828.1"/>
    </source>
</evidence>
<dbReference type="Pfam" id="PF04230">
    <property type="entry name" value="PS_pyruv_trans"/>
    <property type="match status" value="1"/>
</dbReference>
<feature type="domain" description="Polysaccharide pyruvyl transferase" evidence="1">
    <location>
        <begin position="116"/>
        <end position="312"/>
    </location>
</feature>
<accession>A0ABT9GAF4</accession>
<keyword evidence="3" id="KW-1185">Reference proteome</keyword>
<dbReference type="RefSeq" id="WP_039485610.1">
    <property type="nucleotide sequence ID" value="NZ_JASGWX010000001.1"/>
</dbReference>
<dbReference type="GO" id="GO:0016740">
    <property type="term" value="F:transferase activity"/>
    <property type="evidence" value="ECO:0007669"/>
    <property type="project" value="UniProtKB-KW"/>
</dbReference>
<dbReference type="Proteomes" id="UP001242314">
    <property type="component" value="Unassembled WGS sequence"/>
</dbReference>
<reference evidence="2 3" key="1">
    <citation type="submission" date="2023-04" db="EMBL/GenBank/DDBJ databases">
        <title>Novel Pseudoalteromonas species isolated from Pacific coral.</title>
        <authorList>
            <person name="Videau P."/>
            <person name="Shlafstein M.D."/>
            <person name="Oline D.K."/>
            <person name="Strangman W.K."/>
            <person name="Hahnke R.L."/>
            <person name="Saw J.H."/>
            <person name="Ushijima B."/>
        </authorList>
    </citation>
    <scope>NUCLEOTIDE SEQUENCE [LARGE SCALE GENOMIC DNA]</scope>
    <source>
        <strain evidence="2 3">LMG 14908</strain>
    </source>
</reference>